<dbReference type="Proteomes" id="UP000593765">
    <property type="component" value="Chromosome"/>
</dbReference>
<dbReference type="Pfam" id="PF11172">
    <property type="entry name" value="DUF2959"/>
    <property type="match status" value="1"/>
</dbReference>
<dbReference type="RefSeq" id="WP_206292336.1">
    <property type="nucleotide sequence ID" value="NZ_CP063458.1"/>
</dbReference>
<accession>A0A7M2WUU6</accession>
<dbReference type="KEGG" id="hbs:IPV69_24370"/>
<proteinExistence type="predicted"/>
<dbReference type="EMBL" id="CP063458">
    <property type="protein sequence ID" value="QOV89305.1"/>
    <property type="molecule type" value="Genomic_DNA"/>
</dbReference>
<keyword evidence="3" id="KW-1185">Reference proteome</keyword>
<dbReference type="PROSITE" id="PS51257">
    <property type="entry name" value="PROKAR_LIPOPROTEIN"/>
    <property type="match status" value="1"/>
</dbReference>
<evidence type="ECO:0000313" key="2">
    <source>
        <dbReference type="EMBL" id="QOV89305.1"/>
    </source>
</evidence>
<protein>
    <submittedName>
        <fullName evidence="2">DUF2959 family protein</fullName>
    </submittedName>
</protein>
<dbReference type="InterPro" id="IPR021342">
    <property type="entry name" value="DUF2959"/>
</dbReference>
<sequence>MFALFNKSVAVAVMSLAVLATGCGSSGQAKEKEAAVEGIVDVTKGLEKGQATCDKVVASIDQLQAGGDLNAAFKNYTATVAEVEAAGKGVASRRESMKNNREAYIAKWQKDLESIQNPDVRAALAERKQKVAADFDQIGRSSDALRDAYTPLLKDLQEIQKGLALDVNPAGVTAMKKPLDRAKAEATTLKAKIATLQGELTAIAGSMSGKAAPAK</sequence>
<evidence type="ECO:0000256" key="1">
    <source>
        <dbReference type="SAM" id="SignalP"/>
    </source>
</evidence>
<evidence type="ECO:0000313" key="3">
    <source>
        <dbReference type="Proteomes" id="UP000593765"/>
    </source>
</evidence>
<feature type="signal peptide" evidence="1">
    <location>
        <begin position="1"/>
        <end position="20"/>
    </location>
</feature>
<name>A0A7M2WUU6_9BACT</name>
<feature type="chain" id="PRO_5034222257" evidence="1">
    <location>
        <begin position="21"/>
        <end position="215"/>
    </location>
</feature>
<gene>
    <name evidence="2" type="ORF">IPV69_24370</name>
</gene>
<keyword evidence="1" id="KW-0732">Signal</keyword>
<organism evidence="2 3">
    <name type="scientific">Humisphaera borealis</name>
    <dbReference type="NCBI Taxonomy" id="2807512"/>
    <lineage>
        <taxon>Bacteria</taxon>
        <taxon>Pseudomonadati</taxon>
        <taxon>Planctomycetota</taxon>
        <taxon>Phycisphaerae</taxon>
        <taxon>Tepidisphaerales</taxon>
        <taxon>Tepidisphaeraceae</taxon>
        <taxon>Humisphaera</taxon>
    </lineage>
</organism>
<reference evidence="2 3" key="1">
    <citation type="submission" date="2020-10" db="EMBL/GenBank/DDBJ databases">
        <title>Wide distribution of Phycisphaera-like planctomycetes from WD2101 soil group in peatlands and genome analysis of the first cultivated representative.</title>
        <authorList>
            <person name="Dedysh S.N."/>
            <person name="Beletsky A.V."/>
            <person name="Ivanova A."/>
            <person name="Kulichevskaya I.S."/>
            <person name="Suzina N.E."/>
            <person name="Philippov D.A."/>
            <person name="Rakitin A.L."/>
            <person name="Mardanov A.V."/>
            <person name="Ravin N.V."/>
        </authorList>
    </citation>
    <scope>NUCLEOTIDE SEQUENCE [LARGE SCALE GENOMIC DNA]</scope>
    <source>
        <strain evidence="2 3">M1803</strain>
    </source>
</reference>
<dbReference type="AlphaFoldDB" id="A0A7M2WUU6"/>